<keyword evidence="3" id="KW-1185">Reference proteome</keyword>
<dbReference type="Gene3D" id="3.40.30.10">
    <property type="entry name" value="Glutaredoxin"/>
    <property type="match status" value="1"/>
</dbReference>
<reference evidence="3" key="1">
    <citation type="journal article" date="2019" name="Int. J. Syst. Evol. Microbiol.">
        <title>The Global Catalogue of Microorganisms (GCM) 10K type strain sequencing project: providing services to taxonomists for standard genome sequencing and annotation.</title>
        <authorList>
            <consortium name="The Broad Institute Genomics Platform"/>
            <consortium name="The Broad Institute Genome Sequencing Center for Infectious Disease"/>
            <person name="Wu L."/>
            <person name="Ma J."/>
        </authorList>
    </citation>
    <scope>NUCLEOTIDE SEQUENCE [LARGE SCALE GENOMIC DNA]</scope>
    <source>
        <strain evidence="3">JCM 17190</strain>
    </source>
</reference>
<dbReference type="EMBL" id="BAABDF010000006">
    <property type="protein sequence ID" value="GAA3864420.1"/>
    <property type="molecule type" value="Genomic_DNA"/>
</dbReference>
<protein>
    <recommendedName>
        <fullName evidence="1">DSBA-like thioredoxin domain-containing protein</fullName>
    </recommendedName>
</protein>
<dbReference type="InterPro" id="IPR036249">
    <property type="entry name" value="Thioredoxin-like_sf"/>
</dbReference>
<evidence type="ECO:0000313" key="2">
    <source>
        <dbReference type="EMBL" id="GAA3864420.1"/>
    </source>
</evidence>
<feature type="domain" description="DSBA-like thioredoxin" evidence="1">
    <location>
        <begin position="122"/>
        <end position="223"/>
    </location>
</feature>
<sequence length="239" mass="25179">MPGGLRRWAIPLVLLGVVVAYQQGPALWARMFATDLSYTALDDPAGFVVLDREGVAITSGAAVFAGLDAPEPMFEGDICTALFDGRTPRIAYFYDRNCPVCRRQEAVFEALGLSVVDHPVALLGAGSAVAARALIAAEAQGGVEALRARLMRSPVVVDDGAVRQMAEVAGLDADRLVADMGSARVERALEENHLLFNRFGFIGTPAIVVEGIVALGFVDEATLSAMMTSGREGVAPCGE</sequence>
<dbReference type="Pfam" id="PF01323">
    <property type="entry name" value="DSBA"/>
    <property type="match status" value="1"/>
</dbReference>
<evidence type="ECO:0000313" key="3">
    <source>
        <dbReference type="Proteomes" id="UP001399917"/>
    </source>
</evidence>
<name>A0ABP7K3G2_9RHOB</name>
<organism evidence="2 3">
    <name type="scientific">Celeribacter arenosi</name>
    <dbReference type="NCBI Taxonomy" id="792649"/>
    <lineage>
        <taxon>Bacteria</taxon>
        <taxon>Pseudomonadati</taxon>
        <taxon>Pseudomonadota</taxon>
        <taxon>Alphaproteobacteria</taxon>
        <taxon>Rhodobacterales</taxon>
        <taxon>Roseobacteraceae</taxon>
        <taxon>Celeribacter</taxon>
    </lineage>
</organism>
<proteinExistence type="predicted"/>
<accession>A0ABP7K3G2</accession>
<dbReference type="InterPro" id="IPR001853">
    <property type="entry name" value="DSBA-like_thioredoxin_dom"/>
</dbReference>
<dbReference type="SUPFAM" id="SSF52833">
    <property type="entry name" value="Thioredoxin-like"/>
    <property type="match status" value="1"/>
</dbReference>
<evidence type="ECO:0000259" key="1">
    <source>
        <dbReference type="Pfam" id="PF01323"/>
    </source>
</evidence>
<gene>
    <name evidence="2" type="ORF">GCM10022404_13450</name>
</gene>
<comment type="caution">
    <text evidence="2">The sequence shown here is derived from an EMBL/GenBank/DDBJ whole genome shotgun (WGS) entry which is preliminary data.</text>
</comment>
<dbReference type="Proteomes" id="UP001399917">
    <property type="component" value="Unassembled WGS sequence"/>
</dbReference>